<dbReference type="InterPro" id="IPR036872">
    <property type="entry name" value="CH_dom_sf"/>
</dbReference>
<dbReference type="PROSITE" id="PS50021">
    <property type="entry name" value="CH"/>
    <property type="match status" value="1"/>
</dbReference>
<feature type="region of interest" description="Disordered" evidence="10">
    <location>
        <begin position="102"/>
        <end position="146"/>
    </location>
</feature>
<keyword evidence="3" id="KW-0963">Cytoplasm</keyword>
<dbReference type="EMBL" id="KQ241778">
    <property type="protein sequence ID" value="KNC84232.1"/>
    <property type="molecule type" value="Genomic_DNA"/>
</dbReference>
<comment type="subcellular location">
    <subcellularLocation>
        <location evidence="1">Cytoplasm</location>
        <location evidence="1">Cytoskeleton</location>
    </subcellularLocation>
</comment>
<feature type="domain" description="Calponin-homology (CH)" evidence="11">
    <location>
        <begin position="1"/>
        <end position="99"/>
    </location>
</feature>
<evidence type="ECO:0008006" key="15">
    <source>
        <dbReference type="Google" id="ProtNLM"/>
    </source>
</evidence>
<feature type="domain" description="EB1 C-terminal" evidence="12">
    <location>
        <begin position="158"/>
        <end position="230"/>
    </location>
</feature>
<evidence type="ECO:0000256" key="3">
    <source>
        <dbReference type="ARBA" id="ARBA00022490"/>
    </source>
</evidence>
<proteinExistence type="inferred from homology"/>
<dbReference type="STRING" id="667725.A0A0L0G5B5"/>
<gene>
    <name evidence="13" type="ORF">SARC_03533</name>
</gene>
<keyword evidence="5 9" id="KW-0493">Microtubule</keyword>
<dbReference type="GeneID" id="25904037"/>
<keyword evidence="6" id="KW-0498">Mitosis</keyword>
<evidence type="ECO:0000313" key="13">
    <source>
        <dbReference type="EMBL" id="KNC84232.1"/>
    </source>
</evidence>
<evidence type="ECO:0000256" key="8">
    <source>
        <dbReference type="ARBA" id="ARBA00023306"/>
    </source>
</evidence>
<dbReference type="GO" id="GO:0008017">
    <property type="term" value="F:microtubule binding"/>
    <property type="evidence" value="ECO:0007669"/>
    <property type="project" value="InterPro"/>
</dbReference>
<evidence type="ECO:0000256" key="6">
    <source>
        <dbReference type="ARBA" id="ARBA00022776"/>
    </source>
</evidence>
<comment type="similarity">
    <text evidence="2">Belongs to the MAPRE family.</text>
</comment>
<evidence type="ECO:0000256" key="5">
    <source>
        <dbReference type="ARBA" id="ARBA00022701"/>
    </source>
</evidence>
<name>A0A0L0G5B5_9EUKA</name>
<evidence type="ECO:0000259" key="12">
    <source>
        <dbReference type="PROSITE" id="PS51230"/>
    </source>
</evidence>
<dbReference type="Gene3D" id="1.10.418.10">
    <property type="entry name" value="Calponin-like domain"/>
    <property type="match status" value="1"/>
</dbReference>
<dbReference type="Pfam" id="PF00307">
    <property type="entry name" value="CH"/>
    <property type="match status" value="1"/>
</dbReference>
<dbReference type="eggNOG" id="KOG3000">
    <property type="taxonomic scope" value="Eukaryota"/>
</dbReference>
<evidence type="ECO:0000256" key="10">
    <source>
        <dbReference type="SAM" id="MobiDB-lite"/>
    </source>
</evidence>
<dbReference type="InterPro" id="IPR004953">
    <property type="entry name" value="EB1_C"/>
</dbReference>
<protein>
    <recommendedName>
        <fullName evidence="15">EB1 C-terminal domain-containing protein</fullName>
    </recommendedName>
</protein>
<keyword evidence="4" id="KW-0132">Cell division</keyword>
<evidence type="ECO:0000256" key="7">
    <source>
        <dbReference type="ARBA" id="ARBA00023212"/>
    </source>
</evidence>
<sequence length="256" mass="28437">MQLVDWVNDLAGTHHTKVEQLCSGHAYCRIFVDLFPGTLNMKRVKESATFEIDKISNLKVLQKAFMTVKVDKTVPIEALVRAKYQDNLEFVQWFRKFHEANGGDRMPSVEPTTASRPTSSGKPKSQTAPVATRRATGGGPIRTATTATPTTTTVVREVDPALIEENTKLKQEAEKVKGSLLALEKERDFYFNKLLTVEGICQAEQDTAPGNELITRILAILYETDDGFAPPQNPDTADVDDANNEMMQDVNGEECF</sequence>
<dbReference type="InterPro" id="IPR001715">
    <property type="entry name" value="CH_dom"/>
</dbReference>
<dbReference type="Gene3D" id="1.20.5.1430">
    <property type="match status" value="1"/>
</dbReference>
<dbReference type="PROSITE" id="PS51230">
    <property type="entry name" value="EB1_C"/>
    <property type="match status" value="1"/>
</dbReference>
<dbReference type="GO" id="GO:0051301">
    <property type="term" value="P:cell division"/>
    <property type="evidence" value="ECO:0007669"/>
    <property type="project" value="UniProtKB-KW"/>
</dbReference>
<dbReference type="SUPFAM" id="SSF140612">
    <property type="entry name" value="EB1 dimerisation domain-like"/>
    <property type="match status" value="1"/>
</dbReference>
<evidence type="ECO:0000259" key="11">
    <source>
        <dbReference type="PROSITE" id="PS50021"/>
    </source>
</evidence>
<reference evidence="13 14" key="1">
    <citation type="submission" date="2011-02" db="EMBL/GenBank/DDBJ databases">
        <title>The Genome Sequence of Sphaeroforma arctica JP610.</title>
        <authorList>
            <consortium name="The Broad Institute Genome Sequencing Platform"/>
            <person name="Russ C."/>
            <person name="Cuomo C."/>
            <person name="Young S.K."/>
            <person name="Zeng Q."/>
            <person name="Gargeya S."/>
            <person name="Alvarado L."/>
            <person name="Berlin A."/>
            <person name="Chapman S.B."/>
            <person name="Chen Z."/>
            <person name="Freedman E."/>
            <person name="Gellesch M."/>
            <person name="Goldberg J."/>
            <person name="Griggs A."/>
            <person name="Gujja S."/>
            <person name="Heilman E."/>
            <person name="Heiman D."/>
            <person name="Howarth C."/>
            <person name="Mehta T."/>
            <person name="Neiman D."/>
            <person name="Pearson M."/>
            <person name="Roberts A."/>
            <person name="Saif S."/>
            <person name="Shea T."/>
            <person name="Shenoy N."/>
            <person name="Sisk P."/>
            <person name="Stolte C."/>
            <person name="Sykes S."/>
            <person name="White J."/>
            <person name="Yandava C."/>
            <person name="Burger G."/>
            <person name="Gray M.W."/>
            <person name="Holland P.W.H."/>
            <person name="King N."/>
            <person name="Lang F.B.F."/>
            <person name="Roger A.J."/>
            <person name="Ruiz-Trillo I."/>
            <person name="Haas B."/>
            <person name="Nusbaum C."/>
            <person name="Birren B."/>
        </authorList>
    </citation>
    <scope>NUCLEOTIDE SEQUENCE [LARGE SCALE GENOMIC DNA]</scope>
    <source>
        <strain evidence="13 14">JP610</strain>
    </source>
</reference>
<dbReference type="OrthoDB" id="2119228at2759"/>
<evidence type="ECO:0000313" key="14">
    <source>
        <dbReference type="Proteomes" id="UP000054560"/>
    </source>
</evidence>
<evidence type="ECO:0000256" key="1">
    <source>
        <dbReference type="ARBA" id="ARBA00004245"/>
    </source>
</evidence>
<feature type="compositionally biased region" description="Polar residues" evidence="10">
    <location>
        <begin position="110"/>
        <end position="129"/>
    </location>
</feature>
<keyword evidence="8" id="KW-0131">Cell cycle</keyword>
<dbReference type="InterPro" id="IPR036133">
    <property type="entry name" value="EB1_C_sf"/>
</dbReference>
<dbReference type="InterPro" id="IPR027328">
    <property type="entry name" value="MAPRE"/>
</dbReference>
<evidence type="ECO:0000256" key="4">
    <source>
        <dbReference type="ARBA" id="ARBA00022618"/>
    </source>
</evidence>
<dbReference type="GO" id="GO:0005874">
    <property type="term" value="C:microtubule"/>
    <property type="evidence" value="ECO:0007669"/>
    <property type="project" value="UniProtKB-KW"/>
</dbReference>
<organism evidence="13 14">
    <name type="scientific">Sphaeroforma arctica JP610</name>
    <dbReference type="NCBI Taxonomy" id="667725"/>
    <lineage>
        <taxon>Eukaryota</taxon>
        <taxon>Ichthyosporea</taxon>
        <taxon>Ichthyophonida</taxon>
        <taxon>Sphaeroforma</taxon>
    </lineage>
</organism>
<evidence type="ECO:0000256" key="2">
    <source>
        <dbReference type="ARBA" id="ARBA00010729"/>
    </source>
</evidence>
<keyword evidence="14" id="KW-1185">Reference proteome</keyword>
<dbReference type="RefSeq" id="XP_014158134.1">
    <property type="nucleotide sequence ID" value="XM_014302659.1"/>
</dbReference>
<dbReference type="SUPFAM" id="SSF47576">
    <property type="entry name" value="Calponin-homology domain, CH-domain"/>
    <property type="match status" value="1"/>
</dbReference>
<feature type="compositionally biased region" description="Low complexity" evidence="10">
    <location>
        <begin position="131"/>
        <end position="146"/>
    </location>
</feature>
<keyword evidence="7" id="KW-0206">Cytoskeleton</keyword>
<accession>A0A0L0G5B5</accession>
<evidence type="ECO:0000256" key="9">
    <source>
        <dbReference type="PROSITE-ProRule" id="PRU00576"/>
    </source>
</evidence>
<dbReference type="PANTHER" id="PTHR10623">
    <property type="entry name" value="MICROTUBULE-ASSOCIATED PROTEIN RP/EB FAMILY MEMBER"/>
    <property type="match status" value="1"/>
</dbReference>
<dbReference type="Proteomes" id="UP000054560">
    <property type="component" value="Unassembled WGS sequence"/>
</dbReference>
<dbReference type="AlphaFoldDB" id="A0A0L0G5B5"/>
<dbReference type="Pfam" id="PF03271">
    <property type="entry name" value="EB1"/>
    <property type="match status" value="1"/>
</dbReference>